<dbReference type="GO" id="GO:0008173">
    <property type="term" value="F:RNA methyltransferase activity"/>
    <property type="evidence" value="ECO:0007669"/>
    <property type="project" value="InterPro"/>
</dbReference>
<gene>
    <name evidence="4" type="primary">rlmB</name>
    <name evidence="4" type="ORF">ENL26_01635</name>
</gene>
<dbReference type="GO" id="GO:0005829">
    <property type="term" value="C:cytosol"/>
    <property type="evidence" value="ECO:0007669"/>
    <property type="project" value="TreeGrafter"/>
</dbReference>
<dbReference type="EMBL" id="DRTH01000095">
    <property type="protein sequence ID" value="HHF08458.1"/>
    <property type="molecule type" value="Genomic_DNA"/>
</dbReference>
<proteinExistence type="predicted"/>
<evidence type="ECO:0000256" key="2">
    <source>
        <dbReference type="ARBA" id="ARBA00022679"/>
    </source>
</evidence>
<dbReference type="Gene3D" id="3.40.1280.10">
    <property type="match status" value="1"/>
</dbReference>
<evidence type="ECO:0000313" key="4">
    <source>
        <dbReference type="EMBL" id="HHF08458.1"/>
    </source>
</evidence>
<reference evidence="4" key="1">
    <citation type="journal article" date="2020" name="mSystems">
        <title>Genome- and Community-Level Interaction Insights into Carbon Utilization and Element Cycling Functions of Hydrothermarchaeota in Hydrothermal Sediment.</title>
        <authorList>
            <person name="Zhou Z."/>
            <person name="Liu Y."/>
            <person name="Xu W."/>
            <person name="Pan J."/>
            <person name="Luo Z.H."/>
            <person name="Li M."/>
        </authorList>
    </citation>
    <scope>NUCLEOTIDE SEQUENCE [LARGE SCALE GENOMIC DNA]</scope>
    <source>
        <strain evidence="4">HyVt-80</strain>
    </source>
</reference>
<accession>A0A7C5DXN8</accession>
<dbReference type="InterPro" id="IPR001537">
    <property type="entry name" value="SpoU_MeTrfase"/>
</dbReference>
<evidence type="ECO:0000259" key="3">
    <source>
        <dbReference type="SMART" id="SM00967"/>
    </source>
</evidence>
<dbReference type="InterPro" id="IPR029026">
    <property type="entry name" value="tRNA_m1G_MTases_N"/>
</dbReference>
<keyword evidence="1" id="KW-0489">Methyltransferase</keyword>
<evidence type="ECO:0000256" key="1">
    <source>
        <dbReference type="ARBA" id="ARBA00022603"/>
    </source>
</evidence>
<dbReference type="SUPFAM" id="SSF75217">
    <property type="entry name" value="alpha/beta knot"/>
    <property type="match status" value="1"/>
</dbReference>
<dbReference type="Pfam" id="PF00588">
    <property type="entry name" value="SpoU_methylase"/>
    <property type="match status" value="1"/>
</dbReference>
<dbReference type="GO" id="GO:0003723">
    <property type="term" value="F:RNA binding"/>
    <property type="evidence" value="ECO:0007669"/>
    <property type="project" value="InterPro"/>
</dbReference>
<dbReference type="InterPro" id="IPR029028">
    <property type="entry name" value="Alpha/beta_knot_MTases"/>
</dbReference>
<dbReference type="InterPro" id="IPR013123">
    <property type="entry name" value="SpoU_subst-bd"/>
</dbReference>
<dbReference type="GO" id="GO:0006396">
    <property type="term" value="P:RNA processing"/>
    <property type="evidence" value="ECO:0007669"/>
    <property type="project" value="InterPro"/>
</dbReference>
<dbReference type="SMART" id="SM00967">
    <property type="entry name" value="SpoU_sub_bind"/>
    <property type="match status" value="1"/>
</dbReference>
<dbReference type="Proteomes" id="UP000886129">
    <property type="component" value="Unassembled WGS sequence"/>
</dbReference>
<dbReference type="PANTHER" id="PTHR46429:SF1">
    <property type="entry name" value="23S RRNA (GUANOSINE-2'-O-)-METHYLTRANSFERASE RLMB"/>
    <property type="match status" value="1"/>
</dbReference>
<dbReference type="CDD" id="cd18103">
    <property type="entry name" value="SpoU-like_RlmB"/>
    <property type="match status" value="1"/>
</dbReference>
<dbReference type="InterPro" id="IPR004441">
    <property type="entry name" value="rRNA_MeTrfase_TrmH"/>
</dbReference>
<organism evidence="4">
    <name type="scientific">Kosmotoga arenicorallina</name>
    <dbReference type="NCBI Taxonomy" id="688066"/>
    <lineage>
        <taxon>Bacteria</taxon>
        <taxon>Thermotogati</taxon>
        <taxon>Thermotogota</taxon>
        <taxon>Thermotogae</taxon>
        <taxon>Kosmotogales</taxon>
        <taxon>Kosmotogaceae</taxon>
        <taxon>Kosmotoga</taxon>
    </lineage>
</organism>
<comment type="caution">
    <text evidence="4">The sequence shown here is derived from an EMBL/GenBank/DDBJ whole genome shotgun (WGS) entry which is preliminary data.</text>
</comment>
<keyword evidence="2" id="KW-0808">Transferase</keyword>
<feature type="domain" description="RNA 2-O ribose methyltransferase substrate binding" evidence="3">
    <location>
        <begin position="2"/>
        <end position="81"/>
    </location>
</feature>
<dbReference type="AlphaFoldDB" id="A0A7C5DXN8"/>
<dbReference type="Pfam" id="PF08032">
    <property type="entry name" value="SpoU_sub_bind"/>
    <property type="match status" value="1"/>
</dbReference>
<dbReference type="SUPFAM" id="SSF55315">
    <property type="entry name" value="L30e-like"/>
    <property type="match status" value="1"/>
</dbReference>
<sequence>MYLHGRNVLKEILKLPVGDLKIKRVLFSDQKNTAHELELLKKRCKKKGYRVEYVTPEKLYNLSREKKHQGVVIDLKEFPYTDFEKLVESAKQKPSFSIALLDMVQDPHNLGAIIRTAVAAGIKGLVITEKSSTKVTPAVVKVSTGLAFRMPISIVTNMVRAIEHLKKTDFWIYAASMEGIPYYQTNFSKKSAIILGNEGEGIRKLVKRNADYIVSIPMEPGVDSLNVSASAAVLFFELRKQLGGE</sequence>
<name>A0A7C5DXN8_9BACT</name>
<dbReference type="GO" id="GO:0032259">
    <property type="term" value="P:methylation"/>
    <property type="evidence" value="ECO:0007669"/>
    <property type="project" value="UniProtKB-KW"/>
</dbReference>
<dbReference type="PANTHER" id="PTHR46429">
    <property type="entry name" value="23S RRNA (GUANOSINE-2'-O-)-METHYLTRANSFERASE RLMB"/>
    <property type="match status" value="1"/>
</dbReference>
<dbReference type="Gene3D" id="3.30.1330.30">
    <property type="match status" value="1"/>
</dbReference>
<protein>
    <submittedName>
        <fullName evidence="4">23S rRNA (Guanosine(2251)-2'-O)-methyltransferase RlmB</fullName>
    </submittedName>
</protein>
<dbReference type="InterPro" id="IPR029064">
    <property type="entry name" value="Ribosomal_eL30-like_sf"/>
</dbReference>
<dbReference type="NCBIfam" id="TIGR00186">
    <property type="entry name" value="rRNA_methyl_3"/>
    <property type="match status" value="1"/>
</dbReference>